<dbReference type="AlphaFoldDB" id="A0A1Y6LSR7"/>
<accession>A0A1Y6LSR7</accession>
<feature type="region of interest" description="Disordered" evidence="1">
    <location>
        <begin position="1"/>
        <end position="45"/>
    </location>
</feature>
<gene>
    <name evidence="2" type="ORF">ZT1A5_G8908</name>
</gene>
<reference evidence="2 3" key="1">
    <citation type="submission" date="2016-10" db="EMBL/GenBank/DDBJ databases">
        <authorList>
            <person name="Varghese N."/>
        </authorList>
    </citation>
    <scope>NUCLEOTIDE SEQUENCE [LARGE SCALE GENOMIC DNA]</scope>
</reference>
<proteinExistence type="predicted"/>
<dbReference type="EMBL" id="LT882684">
    <property type="protein sequence ID" value="SMY27463.1"/>
    <property type="molecule type" value="Genomic_DNA"/>
</dbReference>
<dbReference type="Proteomes" id="UP000215453">
    <property type="component" value="Chromosome 9"/>
</dbReference>
<name>A0A1Y6LSR7_ZYMTR</name>
<evidence type="ECO:0000313" key="3">
    <source>
        <dbReference type="Proteomes" id="UP000215453"/>
    </source>
</evidence>
<protein>
    <recommendedName>
        <fullName evidence="4">F-box domain-containing protein</fullName>
    </recommendedName>
</protein>
<evidence type="ECO:0008006" key="4">
    <source>
        <dbReference type="Google" id="ProtNLM"/>
    </source>
</evidence>
<evidence type="ECO:0000313" key="2">
    <source>
        <dbReference type="EMBL" id="SMY27463.1"/>
    </source>
</evidence>
<sequence length="193" mass="22164">MGSLKRKRNDDADPDLPQDDTPSTASGAALTDRQHETDLCDSPPPAGPALFRLPQDLQNTIYGMVLQDVTFTYQQRDHLLPKEPPLVMTCKHIYTKSLELFYANASFVFGHFRRLTQWKVPQRLQLLVQHKMIYDLIDWNEGGGLALDNYESICWHYGPGCIEKQTSLKWKFGRGRSQISRHSTTHLHLLIMN</sequence>
<organism evidence="2 3">
    <name type="scientific">Zymoseptoria tritici ST99CH_1A5</name>
    <dbReference type="NCBI Taxonomy" id="1276529"/>
    <lineage>
        <taxon>Eukaryota</taxon>
        <taxon>Fungi</taxon>
        <taxon>Dikarya</taxon>
        <taxon>Ascomycota</taxon>
        <taxon>Pezizomycotina</taxon>
        <taxon>Dothideomycetes</taxon>
        <taxon>Dothideomycetidae</taxon>
        <taxon>Mycosphaerellales</taxon>
        <taxon>Mycosphaerellaceae</taxon>
        <taxon>Zymoseptoria</taxon>
    </lineage>
</organism>
<evidence type="ECO:0000256" key="1">
    <source>
        <dbReference type="SAM" id="MobiDB-lite"/>
    </source>
</evidence>